<dbReference type="PROSITE" id="PS50082">
    <property type="entry name" value="WD_REPEATS_2"/>
    <property type="match status" value="6"/>
</dbReference>
<evidence type="ECO:0000256" key="1">
    <source>
        <dbReference type="ARBA" id="ARBA00022574"/>
    </source>
</evidence>
<feature type="repeat" description="WD" evidence="3">
    <location>
        <begin position="387"/>
        <end position="426"/>
    </location>
</feature>
<evidence type="ECO:0008006" key="5">
    <source>
        <dbReference type="Google" id="ProtNLM"/>
    </source>
</evidence>
<dbReference type="PROSITE" id="PS00678">
    <property type="entry name" value="WD_REPEATS_1"/>
    <property type="match status" value="4"/>
</dbReference>
<dbReference type="Pfam" id="PF00400">
    <property type="entry name" value="WD40"/>
    <property type="match status" value="6"/>
</dbReference>
<evidence type="ECO:0000313" key="4">
    <source>
        <dbReference type="EMBL" id="CAD8844802.1"/>
    </source>
</evidence>
<dbReference type="PRINTS" id="PR00320">
    <property type="entry name" value="GPROTEINBRPT"/>
</dbReference>
<keyword evidence="1 3" id="KW-0853">WD repeat</keyword>
<protein>
    <recommendedName>
        <fullName evidence="5">Guanine nucleotide-binding protein subunit beta-like protein</fullName>
    </recommendedName>
</protein>
<dbReference type="PANTHER" id="PTHR19848:SF8">
    <property type="entry name" value="F-BOX AND WD REPEAT DOMAIN CONTAINING 7"/>
    <property type="match status" value="1"/>
</dbReference>
<feature type="repeat" description="WD" evidence="3">
    <location>
        <begin position="547"/>
        <end position="586"/>
    </location>
</feature>
<evidence type="ECO:0000256" key="2">
    <source>
        <dbReference type="ARBA" id="ARBA00022737"/>
    </source>
</evidence>
<dbReference type="SUPFAM" id="SSF50978">
    <property type="entry name" value="WD40 repeat-like"/>
    <property type="match status" value="1"/>
</dbReference>
<sequence length="675" mass="75355">MVDRLSDDQLRSIREAVRLLVDEQHGDIPELHDVTPSLRQLLEKVESLLNEPSAEADAVIEHDRHHHQCTFYFLNAQKVREEGGRFTKLPEFSELLNDGWLVQKAIQIDQAHLGHYIDDVLAVSHSWESKGFPDTTGMQWTMIQEHLKSRAGRKFKLLWVDFPCMPQGSRTPYQRATFHWMLKHVNALYLGGTVLIILDSAYMSKFWTQFEAWLSMQRCTSEGLEPALYDPRWQVLCIHNATTCEELEARWIGRTPEEAMELLGKPDVTVTNTSDKTTQLAYLKTLNEVVCASWDDHNVGRLCCEAVKGELEEMSAFLQNGFSKAQLSRVVLRHLTRMLELDEDAWDLAAKFLQAGFCQEEELASLGIFAGPDVGSHSTLLSRQTLMGHEGAAVACLAFSATSIFSGGHDHTVRVWDLATGKITRTLTGHGGEVFALVVSQTGPISGSNDKTIKVWDANTGKCTQTLTGHEDAVMSLAVGATNLVSGSYDRSIKVWNRKSGECVQTLTGHTDVVRVLAMGTKSLFSGSRDNTIRVWEVPTWQCRLTFSGHEDAVMSLVANHTCLFTGSRDATIKVWDLVSGKCRQTWRGHTDAVRSVALGLTNLLFSASHDNSVRVWDVNTGQCLQTSACCGSALASLAIGATVFASGRYDGTIQVWEARQNRFWKFWQRWSSDV</sequence>
<dbReference type="InterPro" id="IPR036322">
    <property type="entry name" value="WD40_repeat_dom_sf"/>
</dbReference>
<feature type="repeat" description="WD" evidence="3">
    <location>
        <begin position="507"/>
        <end position="546"/>
    </location>
</feature>
<feature type="repeat" description="WD" evidence="3">
    <location>
        <begin position="427"/>
        <end position="466"/>
    </location>
</feature>
<feature type="repeat" description="WD" evidence="3">
    <location>
        <begin position="587"/>
        <end position="627"/>
    </location>
</feature>
<evidence type="ECO:0000256" key="3">
    <source>
        <dbReference type="PROSITE-ProRule" id="PRU00221"/>
    </source>
</evidence>
<proteinExistence type="predicted"/>
<dbReference type="SMART" id="SM00320">
    <property type="entry name" value="WD40"/>
    <property type="match status" value="7"/>
</dbReference>
<feature type="repeat" description="WD" evidence="3">
    <location>
        <begin position="467"/>
        <end position="506"/>
    </location>
</feature>
<dbReference type="InterPro" id="IPR001680">
    <property type="entry name" value="WD40_rpt"/>
</dbReference>
<organism evidence="4">
    <name type="scientific">Noctiluca scintillans</name>
    <name type="common">Sea sparkle</name>
    <name type="synonym">Red tide dinoflagellate</name>
    <dbReference type="NCBI Taxonomy" id="2966"/>
    <lineage>
        <taxon>Eukaryota</taxon>
        <taxon>Sar</taxon>
        <taxon>Alveolata</taxon>
        <taxon>Dinophyceae</taxon>
        <taxon>Noctilucales</taxon>
        <taxon>Noctilucaceae</taxon>
        <taxon>Noctiluca</taxon>
    </lineage>
</organism>
<dbReference type="InterPro" id="IPR020472">
    <property type="entry name" value="WD40_PAC1"/>
</dbReference>
<dbReference type="Gene3D" id="2.130.10.10">
    <property type="entry name" value="YVTN repeat-like/Quinoprotein amine dehydrogenase"/>
    <property type="match status" value="2"/>
</dbReference>
<gene>
    <name evidence="4" type="ORF">NSCI0253_LOCUS19152</name>
</gene>
<dbReference type="EMBL" id="HBFQ01027073">
    <property type="protein sequence ID" value="CAD8844802.1"/>
    <property type="molecule type" value="Transcribed_RNA"/>
</dbReference>
<dbReference type="InterPro" id="IPR015943">
    <property type="entry name" value="WD40/YVTN_repeat-like_dom_sf"/>
</dbReference>
<dbReference type="AlphaFoldDB" id="A0A7S1A7F4"/>
<dbReference type="InterPro" id="IPR019775">
    <property type="entry name" value="WD40_repeat_CS"/>
</dbReference>
<name>A0A7S1A7F4_NOCSC</name>
<reference evidence="4" key="1">
    <citation type="submission" date="2021-01" db="EMBL/GenBank/DDBJ databases">
        <authorList>
            <person name="Corre E."/>
            <person name="Pelletier E."/>
            <person name="Niang G."/>
            <person name="Scheremetjew M."/>
            <person name="Finn R."/>
            <person name="Kale V."/>
            <person name="Holt S."/>
            <person name="Cochrane G."/>
            <person name="Meng A."/>
            <person name="Brown T."/>
            <person name="Cohen L."/>
        </authorList>
    </citation>
    <scope>NUCLEOTIDE SEQUENCE</scope>
</reference>
<dbReference type="CDD" id="cd00200">
    <property type="entry name" value="WD40"/>
    <property type="match status" value="1"/>
</dbReference>
<keyword evidence="2" id="KW-0677">Repeat</keyword>
<dbReference type="PROSITE" id="PS50294">
    <property type="entry name" value="WD_REPEATS_REGION"/>
    <property type="match status" value="5"/>
</dbReference>
<accession>A0A7S1A7F4</accession>
<dbReference type="PANTHER" id="PTHR19848">
    <property type="entry name" value="WD40 REPEAT PROTEIN"/>
    <property type="match status" value="1"/>
</dbReference>